<proteinExistence type="predicted"/>
<organism evidence="2">
    <name type="scientific">Tanacetum cinerariifolium</name>
    <name type="common">Dalmatian daisy</name>
    <name type="synonym">Chrysanthemum cinerariifolium</name>
    <dbReference type="NCBI Taxonomy" id="118510"/>
    <lineage>
        <taxon>Eukaryota</taxon>
        <taxon>Viridiplantae</taxon>
        <taxon>Streptophyta</taxon>
        <taxon>Embryophyta</taxon>
        <taxon>Tracheophyta</taxon>
        <taxon>Spermatophyta</taxon>
        <taxon>Magnoliopsida</taxon>
        <taxon>eudicotyledons</taxon>
        <taxon>Gunneridae</taxon>
        <taxon>Pentapetalae</taxon>
        <taxon>asterids</taxon>
        <taxon>campanulids</taxon>
        <taxon>Asterales</taxon>
        <taxon>Asteraceae</taxon>
        <taxon>Asteroideae</taxon>
        <taxon>Anthemideae</taxon>
        <taxon>Anthemidinae</taxon>
        <taxon>Tanacetum</taxon>
    </lineage>
</organism>
<reference evidence="2" key="1">
    <citation type="journal article" date="2019" name="Sci. Rep.">
        <title>Draft genome of Tanacetum cinerariifolium, the natural source of mosquito coil.</title>
        <authorList>
            <person name="Yamashiro T."/>
            <person name="Shiraishi A."/>
            <person name="Satake H."/>
            <person name="Nakayama K."/>
        </authorList>
    </citation>
    <scope>NUCLEOTIDE SEQUENCE</scope>
</reference>
<evidence type="ECO:0000256" key="1">
    <source>
        <dbReference type="SAM" id="MobiDB-lite"/>
    </source>
</evidence>
<protein>
    <recommendedName>
        <fullName evidence="3">Reverse transcriptase domain-containing protein</fullName>
    </recommendedName>
</protein>
<evidence type="ECO:0008006" key="3">
    <source>
        <dbReference type="Google" id="ProtNLM"/>
    </source>
</evidence>
<gene>
    <name evidence="2" type="ORF">Tci_608099</name>
</gene>
<comment type="caution">
    <text evidence="2">The sequence shown here is derived from an EMBL/GenBank/DDBJ whole genome shotgun (WGS) entry which is preliminary data.</text>
</comment>
<dbReference type="EMBL" id="BKCJ010410910">
    <property type="protein sequence ID" value="GFA36127.1"/>
    <property type="molecule type" value="Genomic_DNA"/>
</dbReference>
<evidence type="ECO:0000313" key="2">
    <source>
        <dbReference type="EMBL" id="GFA36127.1"/>
    </source>
</evidence>
<name>A0A699JJ48_TANCI</name>
<feature type="non-terminal residue" evidence="2">
    <location>
        <position position="240"/>
    </location>
</feature>
<feature type="region of interest" description="Disordered" evidence="1">
    <location>
        <begin position="1"/>
        <end position="32"/>
    </location>
</feature>
<sequence>MNQLREHEDLLAEQELHEQEQAAQEKEEPPQNFDIQINSNKIDPHYFNAESDLIESLSNRDTLFDSSPKFDYLEEFSGELMLTSIINEERIKGEHKEYIRLMEKLLTINSFPRQLENFHANTIIETLLTSPIPIEDSDSLREEINTFTGTDDFMPPGIESEDYDSEWDIYFLEELLSNDSIPLPENESSDFDHHDDLSFPRPPLEPPDVEVFFDFEPDTGVLTTNVVKGISEHYVLMPNI</sequence>
<accession>A0A699JJ48</accession>
<dbReference type="AlphaFoldDB" id="A0A699JJ48"/>
<feature type="compositionally biased region" description="Basic and acidic residues" evidence="1">
    <location>
        <begin position="1"/>
        <end position="29"/>
    </location>
</feature>